<feature type="compositionally biased region" description="Gly residues" evidence="14">
    <location>
        <begin position="1"/>
        <end position="14"/>
    </location>
</feature>
<dbReference type="CDD" id="cd00756">
    <property type="entry name" value="MoaE"/>
    <property type="match status" value="1"/>
</dbReference>
<dbReference type="InterPro" id="IPR036563">
    <property type="entry name" value="MoaE_sf"/>
</dbReference>
<dbReference type="SUPFAM" id="SSF54690">
    <property type="entry name" value="Molybdopterin synthase subunit MoaE"/>
    <property type="match status" value="1"/>
</dbReference>
<gene>
    <name evidence="15" type="ORF">D5H78_03940</name>
</gene>
<comment type="function">
    <text evidence="6">Converts molybdopterin precursor Z into molybdopterin. This requires the incorporation of two sulfur atoms into precursor Z to generate a dithiolene group. The sulfur is provided by MoaD.</text>
</comment>
<dbReference type="InterPro" id="IPR003448">
    <property type="entry name" value="Mopterin_biosynth_MoaE"/>
</dbReference>
<dbReference type="Pfam" id="PF02391">
    <property type="entry name" value="MoaE"/>
    <property type="match status" value="1"/>
</dbReference>
<dbReference type="RefSeq" id="WP_119949017.1">
    <property type="nucleotide sequence ID" value="NZ_QZEZ01000001.1"/>
</dbReference>
<evidence type="ECO:0000256" key="11">
    <source>
        <dbReference type="ARBA" id="ARBA00078352"/>
    </source>
</evidence>
<evidence type="ECO:0000313" key="15">
    <source>
        <dbReference type="EMBL" id="RJK98091.1"/>
    </source>
</evidence>
<dbReference type="AlphaFoldDB" id="A0A3A3ZMX6"/>
<dbReference type="GO" id="GO:0006777">
    <property type="term" value="P:Mo-molybdopterin cofactor biosynthetic process"/>
    <property type="evidence" value="ECO:0007669"/>
    <property type="project" value="UniProtKB-KW"/>
</dbReference>
<evidence type="ECO:0000256" key="10">
    <source>
        <dbReference type="ARBA" id="ARBA00076955"/>
    </source>
</evidence>
<feature type="region of interest" description="Disordered" evidence="14">
    <location>
        <begin position="1"/>
        <end position="21"/>
    </location>
</feature>
<evidence type="ECO:0000256" key="12">
    <source>
        <dbReference type="ARBA" id="ARBA00080680"/>
    </source>
</evidence>
<protein>
    <recommendedName>
        <fullName evidence="9">Molybdopterin synthase catalytic subunit 1</fullName>
        <ecNumber evidence="3">2.8.1.12</ecNumber>
    </recommendedName>
    <alternativeName>
        <fullName evidence="13">MPT synthase subunit 2 1</fullName>
    </alternativeName>
    <alternativeName>
        <fullName evidence="10">Molybdenum cofactor biosynthesis protein E 1</fullName>
    </alternativeName>
    <alternativeName>
        <fullName evidence="11">Molybdopterin-converting factor large subunit 1</fullName>
    </alternativeName>
    <alternativeName>
        <fullName evidence="12">Molybdopterin-converting factor subunit 2 1</fullName>
    </alternativeName>
</protein>
<comment type="subunit">
    <text evidence="7">Heterotetramer of 2 MoaD subunits and 2 MoaE subunits. Also stable as homodimer. The enzyme changes between these two forms during catalysis.</text>
</comment>
<accession>A0A3A3ZMX6</accession>
<dbReference type="GO" id="GO:0030366">
    <property type="term" value="F:molybdopterin synthase activity"/>
    <property type="evidence" value="ECO:0007669"/>
    <property type="project" value="UniProtKB-EC"/>
</dbReference>
<dbReference type="EC" id="2.8.1.12" evidence="3"/>
<evidence type="ECO:0000256" key="4">
    <source>
        <dbReference type="ARBA" id="ARBA00022679"/>
    </source>
</evidence>
<evidence type="ECO:0000256" key="5">
    <source>
        <dbReference type="ARBA" id="ARBA00023150"/>
    </source>
</evidence>
<evidence type="ECO:0000256" key="3">
    <source>
        <dbReference type="ARBA" id="ARBA00011950"/>
    </source>
</evidence>
<reference evidence="15 16" key="1">
    <citation type="submission" date="2018-09" db="EMBL/GenBank/DDBJ databases">
        <title>YIM 75000 draft genome.</title>
        <authorList>
            <person name="Tang S."/>
            <person name="Feng Y."/>
        </authorList>
    </citation>
    <scope>NUCLEOTIDE SEQUENCE [LARGE SCALE GENOMIC DNA]</scope>
    <source>
        <strain evidence="15 16">YIM 75000</strain>
    </source>
</reference>
<dbReference type="EMBL" id="QZEZ01000001">
    <property type="protein sequence ID" value="RJK98091.1"/>
    <property type="molecule type" value="Genomic_DNA"/>
</dbReference>
<evidence type="ECO:0000256" key="9">
    <source>
        <dbReference type="ARBA" id="ARBA00072424"/>
    </source>
</evidence>
<dbReference type="OrthoDB" id="9794429at2"/>
<comment type="pathway">
    <text evidence="1">Cofactor biosynthesis; molybdopterin biosynthesis.</text>
</comment>
<organism evidence="15 16">
    <name type="scientific">Vallicoccus soli</name>
    <dbReference type="NCBI Taxonomy" id="2339232"/>
    <lineage>
        <taxon>Bacteria</taxon>
        <taxon>Bacillati</taxon>
        <taxon>Actinomycetota</taxon>
        <taxon>Actinomycetes</taxon>
        <taxon>Motilibacterales</taxon>
        <taxon>Vallicoccaceae</taxon>
        <taxon>Vallicoccus</taxon>
    </lineage>
</organism>
<dbReference type="PANTHER" id="PTHR23404">
    <property type="entry name" value="MOLYBDOPTERIN SYNTHASE RELATED"/>
    <property type="match status" value="1"/>
</dbReference>
<dbReference type="Gene3D" id="3.90.1170.40">
    <property type="entry name" value="Molybdopterin biosynthesis MoaE subunit"/>
    <property type="match status" value="1"/>
</dbReference>
<evidence type="ECO:0000256" key="7">
    <source>
        <dbReference type="ARBA" id="ARBA00026066"/>
    </source>
</evidence>
<comment type="catalytic activity">
    <reaction evidence="8">
        <text>2 [molybdopterin-synthase sulfur-carrier protein]-C-terminal-Gly-aminoethanethioate + cyclic pyranopterin phosphate + H2O = molybdopterin + 2 [molybdopterin-synthase sulfur-carrier protein]-C-terminal Gly-Gly + 2 H(+)</text>
        <dbReference type="Rhea" id="RHEA:26333"/>
        <dbReference type="Rhea" id="RHEA-COMP:12202"/>
        <dbReference type="Rhea" id="RHEA-COMP:19907"/>
        <dbReference type="ChEBI" id="CHEBI:15377"/>
        <dbReference type="ChEBI" id="CHEBI:15378"/>
        <dbReference type="ChEBI" id="CHEBI:58698"/>
        <dbReference type="ChEBI" id="CHEBI:59648"/>
        <dbReference type="ChEBI" id="CHEBI:90778"/>
        <dbReference type="ChEBI" id="CHEBI:232372"/>
        <dbReference type="EC" id="2.8.1.12"/>
    </reaction>
</comment>
<evidence type="ECO:0000256" key="13">
    <source>
        <dbReference type="ARBA" id="ARBA00080739"/>
    </source>
</evidence>
<evidence type="ECO:0000256" key="14">
    <source>
        <dbReference type="SAM" id="MobiDB-lite"/>
    </source>
</evidence>
<dbReference type="FunFam" id="3.90.1170.40:FF:000004">
    <property type="entry name" value="Molybdopterin biosynthesis protein MoeE"/>
    <property type="match status" value="1"/>
</dbReference>
<evidence type="ECO:0000256" key="1">
    <source>
        <dbReference type="ARBA" id="ARBA00005046"/>
    </source>
</evidence>
<dbReference type="Proteomes" id="UP000265614">
    <property type="component" value="Unassembled WGS sequence"/>
</dbReference>
<proteinExistence type="inferred from homology"/>
<comment type="similarity">
    <text evidence="2">Belongs to the MoaE family.</text>
</comment>
<evidence type="ECO:0000256" key="2">
    <source>
        <dbReference type="ARBA" id="ARBA00005426"/>
    </source>
</evidence>
<name>A0A3A3ZMX6_9ACTN</name>
<evidence type="ECO:0000256" key="8">
    <source>
        <dbReference type="ARBA" id="ARBA00049878"/>
    </source>
</evidence>
<keyword evidence="5" id="KW-0501">Molybdenum cofactor biosynthesis</keyword>
<evidence type="ECO:0000256" key="6">
    <source>
        <dbReference type="ARBA" id="ARBA00025448"/>
    </source>
</evidence>
<comment type="caution">
    <text evidence="15">The sequence shown here is derived from an EMBL/GenBank/DDBJ whole genome shotgun (WGS) entry which is preliminary data.</text>
</comment>
<keyword evidence="16" id="KW-1185">Reference proteome</keyword>
<evidence type="ECO:0000313" key="16">
    <source>
        <dbReference type="Proteomes" id="UP000265614"/>
    </source>
</evidence>
<sequence>MSGGGDGGGDGGGRTGERGPVRLLGVRATPIGVDEVLAAVRDPAAGGTAVFVGTVRREDGGKEVDELGYSAHPRVEEVLAQVAQRVAQRHPVVALAALHRTGDLAVGDVAVVVAAAAGHRGEAFDACRELVEDLKHQVPLWKHQRFADGSDEWVGSA</sequence>
<keyword evidence="4" id="KW-0808">Transferase</keyword>